<feature type="region of interest" description="Involved in Mg(2+) ion dislocation from EF-Tu" evidence="5">
    <location>
        <begin position="81"/>
        <end position="84"/>
    </location>
</feature>
<dbReference type="FunFam" id="1.10.8.10:FF:000001">
    <property type="entry name" value="Elongation factor Ts"/>
    <property type="match status" value="1"/>
</dbReference>
<evidence type="ECO:0000256" key="4">
    <source>
        <dbReference type="ARBA" id="ARBA00022917"/>
    </source>
</evidence>
<dbReference type="PANTHER" id="PTHR11741:SF0">
    <property type="entry name" value="ELONGATION FACTOR TS, MITOCHONDRIAL"/>
    <property type="match status" value="1"/>
</dbReference>
<dbReference type="PROSITE" id="PS01127">
    <property type="entry name" value="EF_TS_2"/>
    <property type="match status" value="1"/>
</dbReference>
<evidence type="ECO:0000256" key="6">
    <source>
        <dbReference type="RuleBase" id="RU000642"/>
    </source>
</evidence>
<evidence type="ECO:0000313" key="10">
    <source>
        <dbReference type="Proteomes" id="UP000076079"/>
    </source>
</evidence>
<dbReference type="CDD" id="cd14275">
    <property type="entry name" value="UBA_EF-Ts"/>
    <property type="match status" value="1"/>
</dbReference>
<name>A0A143PRF3_LUTPR</name>
<sequence length="286" mass="30209">MAITAEMVKNLRERTGAGMMECKTALTESNGDVDAAIEYLRKRGMAQAAKRAGRVASEGVVGIKLSDDRTLGVLAEVNCETDFVARNDGFKALVDEITAIVFTSDQPSAALVAADGPIGSRITAEIAKVGENMAVPRTAKLTADHVGSYSHMGGKIGVLVQIDGAKGEAATHDAFKTFVNELAMHVAAAAPEYTTRAEVPSERVEKEKEIYRAQMAESGKPANVIEKIIEGKLGAFYEGVCLVDQPTIRDPKVKVSQALDAVAKAVGSPLAIKGFARFKVGEASQA</sequence>
<dbReference type="HAMAP" id="MF_00050">
    <property type="entry name" value="EF_Ts"/>
    <property type="match status" value="1"/>
</dbReference>
<evidence type="ECO:0000313" key="9">
    <source>
        <dbReference type="EMBL" id="AMY10946.1"/>
    </source>
</evidence>
<keyword evidence="3 5" id="KW-0251">Elongation factor</keyword>
<keyword evidence="5" id="KW-0963">Cytoplasm</keyword>
<dbReference type="AlphaFoldDB" id="A0A143PRF3"/>
<dbReference type="InterPro" id="IPR014039">
    <property type="entry name" value="Transl_elong_EFTs/EF1B_dimer"/>
</dbReference>
<reference evidence="9 10" key="1">
    <citation type="journal article" date="2016" name="Genome Announc.">
        <title>First Complete Genome Sequence of a Subdivision 6 Acidobacterium Strain.</title>
        <authorList>
            <person name="Huang S."/>
            <person name="Vieira S."/>
            <person name="Bunk B."/>
            <person name="Riedel T."/>
            <person name="Sproer C."/>
            <person name="Overmann J."/>
        </authorList>
    </citation>
    <scope>NUCLEOTIDE SEQUENCE [LARGE SCALE GENOMIC DNA]</scope>
    <source>
        <strain evidence="10">DSM 100886 HEG_-6_39</strain>
    </source>
</reference>
<proteinExistence type="inferred from homology"/>
<dbReference type="KEGG" id="abac:LuPra_04189"/>
<dbReference type="OrthoDB" id="9808348at2"/>
<keyword evidence="4 5" id="KW-0648">Protein biosynthesis</keyword>
<evidence type="ECO:0000256" key="1">
    <source>
        <dbReference type="ARBA" id="ARBA00005532"/>
    </source>
</evidence>
<evidence type="ECO:0000259" key="8">
    <source>
        <dbReference type="Pfam" id="PF00889"/>
    </source>
</evidence>
<accession>A0A143PRF3</accession>
<dbReference type="Pfam" id="PF00889">
    <property type="entry name" value="EF_TS"/>
    <property type="match status" value="1"/>
</dbReference>
<dbReference type="InterPro" id="IPR036402">
    <property type="entry name" value="EF-Ts_dimer_sf"/>
</dbReference>
<dbReference type="InterPro" id="IPR018101">
    <property type="entry name" value="Transl_elong_Ts_CS"/>
</dbReference>
<dbReference type="RefSeq" id="WP_110172538.1">
    <property type="nucleotide sequence ID" value="NZ_CP015136.1"/>
</dbReference>
<dbReference type="Proteomes" id="UP000076079">
    <property type="component" value="Chromosome"/>
</dbReference>
<reference evidence="10" key="2">
    <citation type="submission" date="2016-04" db="EMBL/GenBank/DDBJ databases">
        <title>First Complete Genome Sequence of a Subdivision 6 Acidobacterium.</title>
        <authorList>
            <person name="Huang S."/>
            <person name="Vieira S."/>
            <person name="Bunk B."/>
            <person name="Riedel T."/>
            <person name="Sproeer C."/>
            <person name="Overmann J."/>
        </authorList>
    </citation>
    <scope>NUCLEOTIDE SEQUENCE [LARGE SCALE GENOMIC DNA]</scope>
    <source>
        <strain evidence="10">DSM 100886 HEG_-6_39</strain>
    </source>
</reference>
<dbReference type="SUPFAM" id="SSF54713">
    <property type="entry name" value="Elongation factor Ts (EF-Ts), dimerisation domain"/>
    <property type="match status" value="2"/>
</dbReference>
<comment type="function">
    <text evidence="5 6">Associates with the EF-Tu.GDP complex and induces the exchange of GDP to GTP. It remains bound to the aminoacyl-tRNA.EF-Tu.GTP complex up to the GTP hydrolysis stage on the ribosome.</text>
</comment>
<dbReference type="Gene3D" id="1.10.8.10">
    <property type="entry name" value="DNA helicase RuvA subunit, C-terminal domain"/>
    <property type="match status" value="1"/>
</dbReference>
<protein>
    <recommendedName>
        <fullName evidence="2 5">Elongation factor Ts</fullName>
        <shortName evidence="5">EF-Ts</shortName>
    </recommendedName>
</protein>
<comment type="subcellular location">
    <subcellularLocation>
        <location evidence="5 7">Cytoplasm</location>
    </subcellularLocation>
</comment>
<evidence type="ECO:0000256" key="2">
    <source>
        <dbReference type="ARBA" id="ARBA00016956"/>
    </source>
</evidence>
<dbReference type="Gene3D" id="1.10.286.20">
    <property type="match status" value="1"/>
</dbReference>
<dbReference type="GO" id="GO:0005737">
    <property type="term" value="C:cytoplasm"/>
    <property type="evidence" value="ECO:0007669"/>
    <property type="project" value="UniProtKB-SubCell"/>
</dbReference>
<dbReference type="EMBL" id="CP015136">
    <property type="protein sequence ID" value="AMY10946.1"/>
    <property type="molecule type" value="Genomic_DNA"/>
</dbReference>
<organism evidence="9 10">
    <name type="scientific">Luteitalea pratensis</name>
    <dbReference type="NCBI Taxonomy" id="1855912"/>
    <lineage>
        <taxon>Bacteria</taxon>
        <taxon>Pseudomonadati</taxon>
        <taxon>Acidobacteriota</taxon>
        <taxon>Vicinamibacteria</taxon>
        <taxon>Vicinamibacterales</taxon>
        <taxon>Vicinamibacteraceae</taxon>
        <taxon>Luteitalea</taxon>
    </lineage>
</organism>
<dbReference type="PATRIC" id="fig|1813736.3.peg.4428"/>
<evidence type="ECO:0000256" key="3">
    <source>
        <dbReference type="ARBA" id="ARBA00022768"/>
    </source>
</evidence>
<dbReference type="STRING" id="1855912.LuPra_04189"/>
<evidence type="ECO:0000256" key="5">
    <source>
        <dbReference type="HAMAP-Rule" id="MF_00050"/>
    </source>
</evidence>
<dbReference type="InterPro" id="IPR009060">
    <property type="entry name" value="UBA-like_sf"/>
</dbReference>
<dbReference type="InterPro" id="IPR001816">
    <property type="entry name" value="Transl_elong_EFTs/EF1B"/>
</dbReference>
<gene>
    <name evidence="5 9" type="primary">tsf</name>
    <name evidence="9" type="ORF">LuPra_04189</name>
</gene>
<dbReference type="FunFam" id="1.10.286.20:FF:000001">
    <property type="entry name" value="Elongation factor Ts"/>
    <property type="match status" value="1"/>
</dbReference>
<keyword evidence="10" id="KW-1185">Reference proteome</keyword>
<dbReference type="NCBIfam" id="TIGR00116">
    <property type="entry name" value="tsf"/>
    <property type="match status" value="1"/>
</dbReference>
<feature type="domain" description="Translation elongation factor EFTs/EF1B dimerisation" evidence="8">
    <location>
        <begin position="72"/>
        <end position="282"/>
    </location>
</feature>
<dbReference type="SUPFAM" id="SSF46934">
    <property type="entry name" value="UBA-like"/>
    <property type="match status" value="1"/>
</dbReference>
<dbReference type="Gene3D" id="3.30.479.20">
    <property type="entry name" value="Elongation factor Ts, dimerisation domain"/>
    <property type="match status" value="2"/>
</dbReference>
<dbReference type="GO" id="GO:0003746">
    <property type="term" value="F:translation elongation factor activity"/>
    <property type="evidence" value="ECO:0007669"/>
    <property type="project" value="UniProtKB-UniRule"/>
</dbReference>
<dbReference type="PANTHER" id="PTHR11741">
    <property type="entry name" value="ELONGATION FACTOR TS"/>
    <property type="match status" value="1"/>
</dbReference>
<comment type="similarity">
    <text evidence="1 5 6">Belongs to the EF-Ts family.</text>
</comment>
<evidence type="ECO:0000256" key="7">
    <source>
        <dbReference type="RuleBase" id="RU000643"/>
    </source>
</evidence>